<gene>
    <name evidence="1" type="ORF">Acr_04g0000030</name>
</gene>
<evidence type="ECO:0000313" key="2">
    <source>
        <dbReference type="Proteomes" id="UP000585474"/>
    </source>
</evidence>
<keyword evidence="2" id="KW-1185">Reference proteome</keyword>
<reference evidence="1 2" key="1">
    <citation type="submission" date="2019-07" db="EMBL/GenBank/DDBJ databases">
        <title>De Novo Assembly of kiwifruit Actinidia rufa.</title>
        <authorList>
            <person name="Sugita-Konishi S."/>
            <person name="Sato K."/>
            <person name="Mori E."/>
            <person name="Abe Y."/>
            <person name="Kisaki G."/>
            <person name="Hamano K."/>
            <person name="Suezawa K."/>
            <person name="Otani M."/>
            <person name="Fukuda T."/>
            <person name="Manabe T."/>
            <person name="Gomi K."/>
            <person name="Tabuchi M."/>
            <person name="Akimitsu K."/>
            <person name="Kataoka I."/>
        </authorList>
    </citation>
    <scope>NUCLEOTIDE SEQUENCE [LARGE SCALE GENOMIC DNA]</scope>
    <source>
        <strain evidence="2">cv. Fuchu</strain>
    </source>
</reference>
<name>A0A7J0EFM6_9ERIC</name>
<dbReference type="EMBL" id="BJWL01000004">
    <property type="protein sequence ID" value="GFY85265.1"/>
    <property type="molecule type" value="Genomic_DNA"/>
</dbReference>
<sequence length="98" mass="10683">MMGLTLVACDWSYPAYRYFQAIVPAIGCHCFRVGPEAPTEGLRLENFLDLKCISPTSDVKISLSLLYSIVNKTGGLLQRLPKNGKTIVSHGKGATLII</sequence>
<comment type="caution">
    <text evidence="1">The sequence shown here is derived from an EMBL/GenBank/DDBJ whole genome shotgun (WGS) entry which is preliminary data.</text>
</comment>
<dbReference type="AlphaFoldDB" id="A0A7J0EFM6"/>
<evidence type="ECO:0000313" key="1">
    <source>
        <dbReference type="EMBL" id="GFY85265.1"/>
    </source>
</evidence>
<proteinExistence type="predicted"/>
<accession>A0A7J0EFM6</accession>
<organism evidence="1 2">
    <name type="scientific">Actinidia rufa</name>
    <dbReference type="NCBI Taxonomy" id="165716"/>
    <lineage>
        <taxon>Eukaryota</taxon>
        <taxon>Viridiplantae</taxon>
        <taxon>Streptophyta</taxon>
        <taxon>Embryophyta</taxon>
        <taxon>Tracheophyta</taxon>
        <taxon>Spermatophyta</taxon>
        <taxon>Magnoliopsida</taxon>
        <taxon>eudicotyledons</taxon>
        <taxon>Gunneridae</taxon>
        <taxon>Pentapetalae</taxon>
        <taxon>asterids</taxon>
        <taxon>Ericales</taxon>
        <taxon>Actinidiaceae</taxon>
        <taxon>Actinidia</taxon>
    </lineage>
</organism>
<dbReference type="Proteomes" id="UP000585474">
    <property type="component" value="Unassembled WGS sequence"/>
</dbReference>
<protein>
    <submittedName>
        <fullName evidence="1">Uncharacterized protein</fullName>
    </submittedName>
</protein>